<organism evidence="1 2">
    <name type="scientific">Prunus armeniaca</name>
    <name type="common">Apricot</name>
    <name type="synonym">Armeniaca vulgaris</name>
    <dbReference type="NCBI Taxonomy" id="36596"/>
    <lineage>
        <taxon>Eukaryota</taxon>
        <taxon>Viridiplantae</taxon>
        <taxon>Streptophyta</taxon>
        <taxon>Embryophyta</taxon>
        <taxon>Tracheophyta</taxon>
        <taxon>Spermatophyta</taxon>
        <taxon>Magnoliopsida</taxon>
        <taxon>eudicotyledons</taxon>
        <taxon>Gunneridae</taxon>
        <taxon>Pentapetalae</taxon>
        <taxon>rosids</taxon>
        <taxon>fabids</taxon>
        <taxon>Rosales</taxon>
        <taxon>Rosaceae</taxon>
        <taxon>Amygdaloideae</taxon>
        <taxon>Amygdaleae</taxon>
        <taxon>Prunus</taxon>
    </lineage>
</organism>
<reference evidence="2" key="1">
    <citation type="journal article" date="2020" name="Genome Biol.">
        <title>Gamete binning: chromosome-level and haplotype-resolved genome assembly enabled by high-throughput single-cell sequencing of gamete genomes.</title>
        <authorList>
            <person name="Campoy J.A."/>
            <person name="Sun H."/>
            <person name="Goel M."/>
            <person name="Jiao W.-B."/>
            <person name="Folz-Donahue K."/>
            <person name="Wang N."/>
            <person name="Rubio M."/>
            <person name="Liu C."/>
            <person name="Kukat C."/>
            <person name="Ruiz D."/>
            <person name="Huettel B."/>
            <person name="Schneeberger K."/>
        </authorList>
    </citation>
    <scope>NUCLEOTIDE SEQUENCE [LARGE SCALE GENOMIC DNA]</scope>
    <source>
        <strain evidence="2">cv. Rojo Pasion</strain>
    </source>
</reference>
<proteinExistence type="predicted"/>
<dbReference type="Gene3D" id="1.10.510.10">
    <property type="entry name" value="Transferase(Phosphotransferase) domain 1"/>
    <property type="match status" value="1"/>
</dbReference>
<gene>
    <name evidence="1" type="ORF">ORAREDHAP_LOCUS39536</name>
</gene>
<dbReference type="EMBL" id="CAEKKB010000006">
    <property type="protein sequence ID" value="CAB4314994.1"/>
    <property type="molecule type" value="Genomic_DNA"/>
</dbReference>
<dbReference type="Proteomes" id="UP000507245">
    <property type="component" value="Unassembled WGS sequence"/>
</dbReference>
<dbReference type="OrthoDB" id="1918322at2759"/>
<accession>A0A6J5XVG8</accession>
<evidence type="ECO:0000313" key="1">
    <source>
        <dbReference type="EMBL" id="CAB4314994.1"/>
    </source>
</evidence>
<sequence>MLNLQAPINCSSNSLCHSFIRDNAVACTRAPLCCTFRTGGSQTAYIIMVYGGGCSAYQSFVNVDGPPSGAVVGVKKTKLPEPGVELEWVSPGGPICKSPVDCKDLLNSKCLVDLSSVGQRRCFCNGGFKWDFINAHKGEIIEWRYGNGCGRSCWHNGDCRVHQTSPFEEKSTKGFDEEAGAEDIIFENQVMKEERFMDVVDPVIKEGASELDLETMKALGFLAASCLDEQRQNRPSMKEVADEIEYMIGIVTSDVPAS</sequence>
<protein>
    <submittedName>
        <fullName evidence="1">Uncharacterized protein</fullName>
    </submittedName>
</protein>
<keyword evidence="2" id="KW-1185">Reference proteome</keyword>
<evidence type="ECO:0000313" key="2">
    <source>
        <dbReference type="Proteomes" id="UP000507245"/>
    </source>
</evidence>
<name>A0A6J5XVG8_PRUAR</name>
<dbReference type="AlphaFoldDB" id="A0A6J5XVG8"/>